<evidence type="ECO:0000313" key="1">
    <source>
        <dbReference type="EMBL" id="QDT42578.1"/>
    </source>
</evidence>
<keyword evidence="2" id="KW-1185">Reference proteome</keyword>
<sequence>MAETDQTVTIMSGPLRTERLSDGSRRLLCDLVVNVRGKEIVVPANFIVDSRSLPRLSQLMIDCSRVDLAGVIHDRLYETGQFTRCETDTIWRLVARSGSSRANWLQAWWGWFLIRLGARFAWDRERKKNRLS</sequence>
<name>A0A517RFC6_9PLAN</name>
<dbReference type="EMBL" id="CP036269">
    <property type="protein sequence ID" value="QDT42578.1"/>
    <property type="molecule type" value="Genomic_DNA"/>
</dbReference>
<dbReference type="Proteomes" id="UP000317171">
    <property type="component" value="Chromosome"/>
</dbReference>
<reference evidence="1 2" key="1">
    <citation type="submission" date="2019-02" db="EMBL/GenBank/DDBJ databases">
        <title>Deep-cultivation of Planctomycetes and their phenomic and genomic characterization uncovers novel biology.</title>
        <authorList>
            <person name="Wiegand S."/>
            <person name="Jogler M."/>
            <person name="Boedeker C."/>
            <person name="Pinto D."/>
            <person name="Vollmers J."/>
            <person name="Rivas-Marin E."/>
            <person name="Kohn T."/>
            <person name="Peeters S.H."/>
            <person name="Heuer A."/>
            <person name="Rast P."/>
            <person name="Oberbeckmann S."/>
            <person name="Bunk B."/>
            <person name="Jeske O."/>
            <person name="Meyerdierks A."/>
            <person name="Storesund J.E."/>
            <person name="Kallscheuer N."/>
            <person name="Luecker S."/>
            <person name="Lage O.M."/>
            <person name="Pohl T."/>
            <person name="Merkel B.J."/>
            <person name="Hornburger P."/>
            <person name="Mueller R.-W."/>
            <person name="Bruemmer F."/>
            <person name="Labrenz M."/>
            <person name="Spormann A.M."/>
            <person name="Op den Camp H."/>
            <person name="Overmann J."/>
            <person name="Amann R."/>
            <person name="Jetten M.S.M."/>
            <person name="Mascher T."/>
            <person name="Medema M.H."/>
            <person name="Devos D.P."/>
            <person name="Kaster A.-K."/>
            <person name="Ovreas L."/>
            <person name="Rohde M."/>
            <person name="Galperin M.Y."/>
            <person name="Jogler C."/>
        </authorList>
    </citation>
    <scope>NUCLEOTIDE SEQUENCE [LARGE SCALE GENOMIC DNA]</scope>
    <source>
        <strain evidence="1 2">Pan241w</strain>
    </source>
</reference>
<evidence type="ECO:0008006" key="3">
    <source>
        <dbReference type="Google" id="ProtNLM"/>
    </source>
</evidence>
<dbReference type="Pfam" id="PF07087">
    <property type="entry name" value="DUF1353"/>
    <property type="match status" value="1"/>
</dbReference>
<dbReference type="KEGG" id="gaz:Pan241w_26630"/>
<accession>A0A517RFC6</accession>
<evidence type="ECO:0000313" key="2">
    <source>
        <dbReference type="Proteomes" id="UP000317171"/>
    </source>
</evidence>
<dbReference type="RefSeq" id="WP_198000496.1">
    <property type="nucleotide sequence ID" value="NZ_CP036269.1"/>
</dbReference>
<protein>
    <recommendedName>
        <fullName evidence="3">DUF1353 domain-containing protein</fullName>
    </recommendedName>
</protein>
<dbReference type="InterPro" id="IPR010767">
    <property type="entry name" value="Phage_CGC-2007_Cje0229"/>
</dbReference>
<gene>
    <name evidence="1" type="ORF">Pan241w_26630</name>
</gene>
<organism evidence="1 2">
    <name type="scientific">Gimesia alba</name>
    <dbReference type="NCBI Taxonomy" id="2527973"/>
    <lineage>
        <taxon>Bacteria</taxon>
        <taxon>Pseudomonadati</taxon>
        <taxon>Planctomycetota</taxon>
        <taxon>Planctomycetia</taxon>
        <taxon>Planctomycetales</taxon>
        <taxon>Planctomycetaceae</taxon>
        <taxon>Gimesia</taxon>
    </lineage>
</organism>
<dbReference type="AlphaFoldDB" id="A0A517RFC6"/>
<proteinExistence type="predicted"/>